<dbReference type="Gene3D" id="3.30.450.40">
    <property type="match status" value="1"/>
</dbReference>
<proteinExistence type="predicted"/>
<evidence type="ECO:0008006" key="3">
    <source>
        <dbReference type="Google" id="ProtNLM"/>
    </source>
</evidence>
<dbReference type="InterPro" id="IPR029016">
    <property type="entry name" value="GAF-like_dom_sf"/>
</dbReference>
<dbReference type="RefSeq" id="WP_212687359.1">
    <property type="nucleotide sequence ID" value="NZ_JAGSPN010000004.1"/>
</dbReference>
<name>A0A941I7N3_9BURK</name>
<dbReference type="Proteomes" id="UP000680067">
    <property type="component" value="Unassembled WGS sequence"/>
</dbReference>
<evidence type="ECO:0000313" key="2">
    <source>
        <dbReference type="Proteomes" id="UP000680067"/>
    </source>
</evidence>
<evidence type="ECO:0000313" key="1">
    <source>
        <dbReference type="EMBL" id="MBR7782018.1"/>
    </source>
</evidence>
<dbReference type="EMBL" id="JAGSPN010000004">
    <property type="protein sequence ID" value="MBR7782018.1"/>
    <property type="molecule type" value="Genomic_DNA"/>
</dbReference>
<gene>
    <name evidence="1" type="ORF">KDM89_07700</name>
</gene>
<dbReference type="AlphaFoldDB" id="A0A941I7N3"/>
<accession>A0A941I7N3</accession>
<dbReference type="SUPFAM" id="SSF55781">
    <property type="entry name" value="GAF domain-like"/>
    <property type="match status" value="1"/>
</dbReference>
<sequence>MDVSAYIEKAALQNVGADVVEKAGSFLIQIHQALSASTADADIVWQYNVPELGEGGSCSLFGQLAAEPYDLLQTMGGNKAEVLSLMSAVTRITAFYRQNSQSDWFGIYQARQVNEGRALVKLAYFGAPSRAEFPLTPEFAAMSNNSSVGLSGLGRIIHDVQAYVAGGGEYYTCDPKVNAEACLPVLASDGRVLGIIDAETFRQNLYQNDELALMLAVCIALSSIL</sequence>
<reference evidence="1" key="1">
    <citation type="submission" date="2021-04" db="EMBL/GenBank/DDBJ databases">
        <title>novel species isolated from subtropical streams in China.</title>
        <authorList>
            <person name="Lu H."/>
        </authorList>
    </citation>
    <scope>NUCLEOTIDE SEQUENCE</scope>
    <source>
        <strain evidence="1">LFS511W</strain>
    </source>
</reference>
<protein>
    <recommendedName>
        <fullName evidence="3">Histidine kinase</fullName>
    </recommendedName>
</protein>
<keyword evidence="2" id="KW-1185">Reference proteome</keyword>
<organism evidence="1 2">
    <name type="scientific">Undibacterium luofuense</name>
    <dbReference type="NCBI Taxonomy" id="2828733"/>
    <lineage>
        <taxon>Bacteria</taxon>
        <taxon>Pseudomonadati</taxon>
        <taxon>Pseudomonadota</taxon>
        <taxon>Betaproteobacteria</taxon>
        <taxon>Burkholderiales</taxon>
        <taxon>Oxalobacteraceae</taxon>
        <taxon>Undibacterium</taxon>
    </lineage>
</organism>
<comment type="caution">
    <text evidence="1">The sequence shown here is derived from an EMBL/GenBank/DDBJ whole genome shotgun (WGS) entry which is preliminary data.</text>
</comment>